<gene>
    <name evidence="1" type="ORF">SAMN05192545_3927</name>
</gene>
<dbReference type="Proteomes" id="UP000199574">
    <property type="component" value="Chromosome I"/>
</dbReference>
<dbReference type="EMBL" id="LT629754">
    <property type="protein sequence ID" value="SDT47273.1"/>
    <property type="molecule type" value="Genomic_DNA"/>
</dbReference>
<evidence type="ECO:0000313" key="2">
    <source>
        <dbReference type="Proteomes" id="UP000199574"/>
    </source>
</evidence>
<name>A0ABY0V0N5_9FLAO</name>
<reference evidence="1 2" key="1">
    <citation type="submission" date="2016-10" db="EMBL/GenBank/DDBJ databases">
        <authorList>
            <person name="Varghese N."/>
            <person name="Submissions S."/>
        </authorList>
    </citation>
    <scope>NUCLEOTIDE SEQUENCE [LARGE SCALE GENOMIC DNA]</scope>
    <source>
        <strain evidence="1 2">MAR_2009_60</strain>
    </source>
</reference>
<proteinExistence type="predicted"/>
<sequence length="190" mass="20425">MSCSKKITGDLINDCTVDPVLGLSRGVIISRDDLDLTALTEEGAKVTAFSLLTGATGFAVSWLKRLGSNTNALSYSATERDGFTHSFACQLAGFSAENAERLNELKNGNYVLVVESNFKGEDNVDAFKVFGLKTGMTLTEATHGSNENSGAITYVLSTEEGNFEKYIFQTLVLGDYAATKAQFDTLFANV</sequence>
<accession>A0ABY0V0N5</accession>
<protein>
    <submittedName>
        <fullName evidence="1">Uncharacterized protein</fullName>
    </submittedName>
</protein>
<evidence type="ECO:0000313" key="1">
    <source>
        <dbReference type="EMBL" id="SDT47273.1"/>
    </source>
</evidence>
<dbReference type="GeneID" id="90594050"/>
<keyword evidence="2" id="KW-1185">Reference proteome</keyword>
<organism evidence="1 2">
    <name type="scientific">Maribacter dokdonensis</name>
    <dbReference type="NCBI Taxonomy" id="320912"/>
    <lineage>
        <taxon>Bacteria</taxon>
        <taxon>Pseudomonadati</taxon>
        <taxon>Bacteroidota</taxon>
        <taxon>Flavobacteriia</taxon>
        <taxon>Flavobacteriales</taxon>
        <taxon>Flavobacteriaceae</taxon>
        <taxon>Maribacter</taxon>
    </lineage>
</organism>
<dbReference type="RefSeq" id="WP_091608788.1">
    <property type="nucleotide sequence ID" value="NZ_LT629754.1"/>
</dbReference>